<dbReference type="eggNOG" id="COG3875">
    <property type="taxonomic scope" value="Bacteria"/>
</dbReference>
<feature type="domain" description="LarA-like N-terminal" evidence="1">
    <location>
        <begin position="7"/>
        <end position="210"/>
    </location>
</feature>
<dbReference type="AlphaFoldDB" id="G5GIE4"/>
<feature type="domain" description="Lactate racemase C-terminal" evidence="2">
    <location>
        <begin position="270"/>
        <end position="420"/>
    </location>
</feature>
<dbReference type="Gene3D" id="3.90.226.30">
    <property type="match status" value="1"/>
</dbReference>
<comment type="caution">
    <text evidence="3">The sequence shown here is derived from an EMBL/GenBank/DDBJ whole genome shotgun (WGS) entry which is preliminary data.</text>
</comment>
<proteinExistence type="predicted"/>
<dbReference type="InterPro" id="IPR048068">
    <property type="entry name" value="LarA-like"/>
</dbReference>
<dbReference type="InterPro" id="IPR018657">
    <property type="entry name" value="LarA-like_N"/>
</dbReference>
<dbReference type="InterPro" id="IPR043166">
    <property type="entry name" value="LarA-like_C"/>
</dbReference>
<name>G5GIE4_9FIRM</name>
<dbReference type="Gene3D" id="3.40.50.11440">
    <property type="match status" value="1"/>
</dbReference>
<dbReference type="EMBL" id="ACZL01000021">
    <property type="protein sequence ID" value="EHI55619.1"/>
    <property type="molecule type" value="Genomic_DNA"/>
</dbReference>
<dbReference type="InterPro" id="IPR048520">
    <property type="entry name" value="LarA_C"/>
</dbReference>
<evidence type="ECO:0000313" key="3">
    <source>
        <dbReference type="EMBL" id="EHI55619.1"/>
    </source>
</evidence>
<protein>
    <submittedName>
        <fullName evidence="3">Uncharacterized protein</fullName>
    </submittedName>
</protein>
<dbReference type="Proteomes" id="UP000003011">
    <property type="component" value="Unassembled WGS sequence"/>
</dbReference>
<dbReference type="NCBIfam" id="NF033504">
    <property type="entry name" value="Ni_dep_LarA"/>
    <property type="match status" value="1"/>
</dbReference>
<keyword evidence="4" id="KW-1185">Reference proteome</keyword>
<dbReference type="GO" id="GO:0050043">
    <property type="term" value="F:lactate racemase activity"/>
    <property type="evidence" value="ECO:0007669"/>
    <property type="project" value="InterPro"/>
</dbReference>
<dbReference type="Pfam" id="PF09861">
    <property type="entry name" value="Lar_N"/>
    <property type="match status" value="1"/>
</dbReference>
<reference evidence="3 4" key="1">
    <citation type="submission" date="2011-08" db="EMBL/GenBank/DDBJ databases">
        <title>The Genome Sequence of Johnsonella ignava ATCC 51276.</title>
        <authorList>
            <consortium name="The Broad Institute Genome Sequencing Platform"/>
            <person name="Earl A."/>
            <person name="Ward D."/>
            <person name="Feldgarden M."/>
            <person name="Gevers D."/>
            <person name="Izard J."/>
            <person name="Blanton J.M."/>
            <person name="Baranova O.V."/>
            <person name="Dewhirst F.E."/>
            <person name="Young S.K."/>
            <person name="Zeng Q."/>
            <person name="Gargeya S."/>
            <person name="Fitzgerald M."/>
            <person name="Haas B."/>
            <person name="Abouelleil A."/>
            <person name="Alvarado L."/>
            <person name="Arachchi H.M."/>
            <person name="Berlin A."/>
            <person name="Brown A."/>
            <person name="Chapman S.B."/>
            <person name="Chen Z."/>
            <person name="Dunbar C."/>
            <person name="Freedman E."/>
            <person name="Gearin G."/>
            <person name="Gellesch M."/>
            <person name="Goldberg J."/>
            <person name="Griggs A."/>
            <person name="Gujja S."/>
            <person name="Heiman D."/>
            <person name="Howarth C."/>
            <person name="Larson L."/>
            <person name="Lui A."/>
            <person name="MacDonald P.J.P."/>
            <person name="Montmayeur A."/>
            <person name="Murphy C."/>
            <person name="Neiman D."/>
            <person name="Pearson M."/>
            <person name="Priest M."/>
            <person name="Roberts A."/>
            <person name="Saif S."/>
            <person name="Shea T."/>
            <person name="Shenoy N."/>
            <person name="Sisk P."/>
            <person name="Stolte C."/>
            <person name="Sykes S."/>
            <person name="Wortman J."/>
            <person name="Nusbaum C."/>
            <person name="Birren B."/>
        </authorList>
    </citation>
    <scope>NUCLEOTIDE SEQUENCE [LARGE SCALE GENOMIC DNA]</scope>
    <source>
        <strain evidence="3 4">ATCC 51276</strain>
    </source>
</reference>
<dbReference type="InterPro" id="IPR047926">
    <property type="entry name" value="Ni_dep_LarA"/>
</dbReference>
<dbReference type="OrthoDB" id="9770545at2"/>
<evidence type="ECO:0000313" key="4">
    <source>
        <dbReference type="Proteomes" id="UP000003011"/>
    </source>
</evidence>
<dbReference type="HOGENOM" id="CLU_050189_0_0_9"/>
<evidence type="ECO:0000259" key="2">
    <source>
        <dbReference type="Pfam" id="PF21113"/>
    </source>
</evidence>
<organism evidence="3 4">
    <name type="scientific">Johnsonella ignava ATCC 51276</name>
    <dbReference type="NCBI Taxonomy" id="679200"/>
    <lineage>
        <taxon>Bacteria</taxon>
        <taxon>Bacillati</taxon>
        <taxon>Bacillota</taxon>
        <taxon>Clostridia</taxon>
        <taxon>Lachnospirales</taxon>
        <taxon>Lachnospiraceae</taxon>
        <taxon>Johnsonella</taxon>
    </lineage>
</organism>
<accession>G5GIE4</accession>
<dbReference type="Pfam" id="PF21113">
    <property type="entry name" value="LarA_C"/>
    <property type="match status" value="1"/>
</dbReference>
<evidence type="ECO:0000259" key="1">
    <source>
        <dbReference type="Pfam" id="PF09861"/>
    </source>
</evidence>
<dbReference type="RefSeq" id="WP_005540904.1">
    <property type="nucleotide sequence ID" value="NZ_JH378832.1"/>
</dbReference>
<dbReference type="PANTHER" id="PTHR33171:SF17">
    <property type="entry name" value="LARA-LIKE N-TERMINAL DOMAIN-CONTAINING PROTEIN"/>
    <property type="match status" value="1"/>
</dbReference>
<dbReference type="PANTHER" id="PTHR33171">
    <property type="entry name" value="LAR_N DOMAIN-CONTAINING PROTEIN"/>
    <property type="match status" value="1"/>
</dbReference>
<dbReference type="STRING" id="679200.HMPREF9333_01334"/>
<dbReference type="PATRIC" id="fig|679200.3.peg.1417"/>
<gene>
    <name evidence="3" type="ORF">HMPREF9333_01334</name>
</gene>
<sequence>MKVKFPFGREKIEVELPDSTQVLESKAAEYVPSKSQEELVQAALEHPIGSKRVSELAKGKKKIVIITSDHTRPVPSKITLPLYLKEIRKNNPDCEITILIATGFHRPTTKEEMLDKFGEELVKNEKFVIHMSQNDEDMAYLGVLPSGGELLINKLAVEADLLVSEGFIEPHFFAGFSGGRKSVLPGIASQKTVFGNHCSKFIASDKSRTGNLDGNPIHKDMEFAAKEAKLAFILNVAIDADKKVIAAFAGDAFEAHEKGCEFVKNLSKVEGTDADIVITTNGGYPLDQNIYQSVKSMTAAEACAKPDGIIIEASKCNDGHGGESFYQTFKNAKNPKEVEDMILKVKMEDTIADQWESQILARILVRHQVLYVADKSAKDILEDMHMTYVPTIEEALKKAIEIKGKDAKIAVIPEGISVIVTPKSNK</sequence>